<sequence>MNLRKQREALEELMLSPHAARSAASKGRQRPEREDPLRPAFQHDRDRLLYCKAFRRLKHKTQVFLAPTGDHYRTRLTHTLEVSQIARTMARALRLNEDLTEAIALGHDLGHTPFGHAGETVLDKLLPGGFKHHQQSLRVVELLEKNGKGLNLTFEVRQGIAGHSKGKGPFLPKRGDKTKLTLEGQLVRAADVMAYIAHDTEDAIRGGVLKRSQLPKPVVKVLGSTLSRQINTMVKDLIAQSLAAGGAVLCMRPEVEEAMKGLRGFLYDRVYENMEVHEDFIKASKVVEELFGMLCNPQYDKTYREYLGGPPPAKLAERQRAAADYIAGMTDRYALNMYQSVFLPHPWGRM</sequence>
<accession>A0AAU9F0Y6</accession>
<keyword evidence="6" id="KW-1185">Reference proteome</keyword>
<feature type="region of interest" description="Disordered" evidence="3">
    <location>
        <begin position="1"/>
        <end position="41"/>
    </location>
</feature>
<keyword evidence="1 2" id="KW-0378">Hydrolase</keyword>
<proteinExistence type="inferred from homology"/>
<dbReference type="InterPro" id="IPR051094">
    <property type="entry name" value="Diverse_Catalytic_Enzymes"/>
</dbReference>
<dbReference type="InterPro" id="IPR026875">
    <property type="entry name" value="PHydrolase_assoc_dom"/>
</dbReference>
<dbReference type="PANTHER" id="PTHR35795">
    <property type="entry name" value="SLR1885 PROTEIN"/>
    <property type="match status" value="1"/>
</dbReference>
<evidence type="ECO:0000256" key="3">
    <source>
        <dbReference type="SAM" id="MobiDB-lite"/>
    </source>
</evidence>
<dbReference type="Pfam" id="PF13286">
    <property type="entry name" value="HD_assoc"/>
    <property type="match status" value="1"/>
</dbReference>
<dbReference type="PANTHER" id="PTHR35795:SF1">
    <property type="entry name" value="BIS(5'-NUCLEOSYL)-TETRAPHOSPHATASE, SYMMETRICAL"/>
    <property type="match status" value="1"/>
</dbReference>
<feature type="compositionally biased region" description="Basic and acidic residues" evidence="3">
    <location>
        <begin position="1"/>
        <end position="10"/>
    </location>
</feature>
<dbReference type="InterPro" id="IPR023023">
    <property type="entry name" value="dNTPase_2"/>
</dbReference>
<dbReference type="SMART" id="SM00471">
    <property type="entry name" value="HDc"/>
    <property type="match status" value="1"/>
</dbReference>
<dbReference type="NCBIfam" id="NF002327">
    <property type="entry name" value="PRK01286.1-2"/>
    <property type="match status" value="1"/>
</dbReference>
<dbReference type="HAMAP" id="MF_01212">
    <property type="entry name" value="dGTPase_type2"/>
    <property type="match status" value="1"/>
</dbReference>
<dbReference type="AlphaFoldDB" id="A0AAU9F0Y6"/>
<evidence type="ECO:0000313" key="5">
    <source>
        <dbReference type="EMBL" id="BEQ15763.1"/>
    </source>
</evidence>
<dbReference type="Pfam" id="PF01966">
    <property type="entry name" value="HD"/>
    <property type="match status" value="1"/>
</dbReference>
<evidence type="ECO:0000256" key="1">
    <source>
        <dbReference type="ARBA" id="ARBA00022801"/>
    </source>
</evidence>
<dbReference type="PROSITE" id="PS51831">
    <property type="entry name" value="HD"/>
    <property type="match status" value="1"/>
</dbReference>
<dbReference type="CDD" id="cd00077">
    <property type="entry name" value="HDc"/>
    <property type="match status" value="1"/>
</dbReference>
<dbReference type="SUPFAM" id="SSF109604">
    <property type="entry name" value="HD-domain/PDEase-like"/>
    <property type="match status" value="1"/>
</dbReference>
<dbReference type="Gene3D" id="1.10.3210.10">
    <property type="entry name" value="Hypothetical protein af1432"/>
    <property type="match status" value="1"/>
</dbReference>
<comment type="similarity">
    <text evidence="2">Belongs to the dGTPase family. Type 2 subfamily.</text>
</comment>
<feature type="domain" description="HD" evidence="4">
    <location>
        <begin position="75"/>
        <end position="196"/>
    </location>
</feature>
<dbReference type="KEGG" id="dmp:FAK_28290"/>
<evidence type="ECO:0000313" key="6">
    <source>
        <dbReference type="Proteomes" id="UP001366166"/>
    </source>
</evidence>
<dbReference type="InterPro" id="IPR003607">
    <property type="entry name" value="HD/PDEase_dom"/>
</dbReference>
<gene>
    <name evidence="5" type="ORF">FAK_28290</name>
</gene>
<dbReference type="GO" id="GO:0016793">
    <property type="term" value="F:triphosphoric monoester hydrolase activity"/>
    <property type="evidence" value="ECO:0007669"/>
    <property type="project" value="InterPro"/>
</dbReference>
<organism evidence="5 6">
    <name type="scientific">Desulfoferula mesophila</name>
    <dbReference type="NCBI Taxonomy" id="3058419"/>
    <lineage>
        <taxon>Bacteria</taxon>
        <taxon>Pseudomonadati</taxon>
        <taxon>Thermodesulfobacteriota</taxon>
        <taxon>Desulfarculia</taxon>
        <taxon>Desulfarculales</taxon>
        <taxon>Desulfarculaceae</taxon>
        <taxon>Desulfoferula</taxon>
    </lineage>
</organism>
<evidence type="ECO:0000256" key="2">
    <source>
        <dbReference type="HAMAP-Rule" id="MF_01212"/>
    </source>
</evidence>
<dbReference type="RefSeq" id="WP_338600660.1">
    <property type="nucleotide sequence ID" value="NZ_AP028679.1"/>
</dbReference>
<evidence type="ECO:0000259" key="4">
    <source>
        <dbReference type="PROSITE" id="PS51831"/>
    </source>
</evidence>
<dbReference type="InterPro" id="IPR006674">
    <property type="entry name" value="HD_domain"/>
</dbReference>
<reference evidence="6" key="1">
    <citation type="journal article" date="2023" name="Arch. Microbiol.">
        <title>Desulfoferula mesophilus gen. nov. sp. nov., a mesophilic sulfate-reducing bacterium isolated from a brackish lake sediment.</title>
        <authorList>
            <person name="Watanabe T."/>
            <person name="Yabe T."/>
            <person name="Tsuji J.M."/>
            <person name="Fukui M."/>
        </authorList>
    </citation>
    <scope>NUCLEOTIDE SEQUENCE [LARGE SCALE GENOMIC DNA]</scope>
    <source>
        <strain evidence="6">12FAK</strain>
    </source>
</reference>
<dbReference type="EMBL" id="AP028679">
    <property type="protein sequence ID" value="BEQ15763.1"/>
    <property type="molecule type" value="Genomic_DNA"/>
</dbReference>
<name>A0AAU9F0Y6_9BACT</name>
<dbReference type="Proteomes" id="UP001366166">
    <property type="component" value="Chromosome"/>
</dbReference>
<feature type="compositionally biased region" description="Basic and acidic residues" evidence="3">
    <location>
        <begin position="29"/>
        <end position="41"/>
    </location>
</feature>
<protein>
    <recommendedName>
        <fullName evidence="2">Deoxyguanosinetriphosphate triphosphohydrolase-like protein</fullName>
    </recommendedName>
</protein>